<keyword evidence="2" id="KW-0677">Repeat</keyword>
<dbReference type="CDD" id="cd00051">
    <property type="entry name" value="EFh"/>
    <property type="match status" value="1"/>
</dbReference>
<keyword evidence="1" id="KW-0479">Metal-binding</keyword>
<dbReference type="PANTHER" id="PTHR34524">
    <property type="entry name" value="CALCYPHOSIN"/>
    <property type="match status" value="1"/>
</dbReference>
<dbReference type="PANTHER" id="PTHR34524:SF6">
    <property type="entry name" value="CALCYPHOSINE LIKE"/>
    <property type="match status" value="1"/>
</dbReference>
<sequence>MEKLRQALLDKNVNTFKQMQRKFRVMDDDRSRTLDFEELAKGIRELGLTDSDMTEEEILAVFSTLDKDGSKSLNIDEFLEAVTPPMSEARKEIVKKAFQKADKTGDGKLTTADLKGVHNVTYNPDFKNGKKTEEELLTEFLNSFEPDEASRDGVVTLEEFEKYYAGVGKSYDADEAFIQMVKASYCLE</sequence>
<dbReference type="InterPro" id="IPR018247">
    <property type="entry name" value="EF_Hand_1_Ca_BS"/>
</dbReference>
<gene>
    <name evidence="6" type="primary">LOC110985131</name>
</gene>
<dbReference type="InterPro" id="IPR002048">
    <property type="entry name" value="EF_hand_dom"/>
</dbReference>
<dbReference type="InterPro" id="IPR011992">
    <property type="entry name" value="EF-hand-dom_pair"/>
</dbReference>
<evidence type="ECO:0000256" key="1">
    <source>
        <dbReference type="ARBA" id="ARBA00022723"/>
    </source>
</evidence>
<keyword evidence="5" id="KW-1185">Reference proteome</keyword>
<dbReference type="AlphaFoldDB" id="A0A8B7Z7I9"/>
<dbReference type="Proteomes" id="UP000694845">
    <property type="component" value="Unplaced"/>
</dbReference>
<name>A0A8B7Z7I9_ACAPL</name>
<evidence type="ECO:0000313" key="5">
    <source>
        <dbReference type="Proteomes" id="UP000694845"/>
    </source>
</evidence>
<evidence type="ECO:0000256" key="2">
    <source>
        <dbReference type="ARBA" id="ARBA00022737"/>
    </source>
</evidence>
<dbReference type="Pfam" id="PF13499">
    <property type="entry name" value="EF-hand_7"/>
    <property type="match status" value="2"/>
</dbReference>
<dbReference type="GO" id="GO:0005509">
    <property type="term" value="F:calcium ion binding"/>
    <property type="evidence" value="ECO:0007669"/>
    <property type="project" value="InterPro"/>
</dbReference>
<dbReference type="KEGG" id="aplc:110985131"/>
<dbReference type="PROSITE" id="PS50222">
    <property type="entry name" value="EF_HAND_2"/>
    <property type="match status" value="3"/>
</dbReference>
<dbReference type="RefSeq" id="XP_022101619.1">
    <property type="nucleotide sequence ID" value="XM_022245927.1"/>
</dbReference>
<dbReference type="PROSITE" id="PS00018">
    <property type="entry name" value="EF_HAND_1"/>
    <property type="match status" value="2"/>
</dbReference>
<accession>A0A8B7Z7I9</accession>
<protein>
    <submittedName>
        <fullName evidence="6">Calcyphosin-like protein</fullName>
    </submittedName>
</protein>
<reference evidence="6" key="1">
    <citation type="submission" date="2025-08" db="UniProtKB">
        <authorList>
            <consortium name="RefSeq"/>
        </authorList>
    </citation>
    <scope>IDENTIFICATION</scope>
</reference>
<feature type="domain" description="EF-hand" evidence="4">
    <location>
        <begin position="89"/>
        <end position="124"/>
    </location>
</feature>
<keyword evidence="3" id="KW-0106">Calcium</keyword>
<evidence type="ECO:0000313" key="6">
    <source>
        <dbReference type="RefSeq" id="XP_022101619.1"/>
    </source>
</evidence>
<dbReference type="SMART" id="SM00054">
    <property type="entry name" value="EFh"/>
    <property type="match status" value="3"/>
</dbReference>
<dbReference type="GeneID" id="110985131"/>
<feature type="domain" description="EF-hand" evidence="4">
    <location>
        <begin position="14"/>
        <end position="49"/>
    </location>
</feature>
<feature type="domain" description="EF-hand" evidence="4">
    <location>
        <begin position="53"/>
        <end position="88"/>
    </location>
</feature>
<organism evidence="5 6">
    <name type="scientific">Acanthaster planci</name>
    <name type="common">Crown-of-thorns starfish</name>
    <dbReference type="NCBI Taxonomy" id="133434"/>
    <lineage>
        <taxon>Eukaryota</taxon>
        <taxon>Metazoa</taxon>
        <taxon>Echinodermata</taxon>
        <taxon>Eleutherozoa</taxon>
        <taxon>Asterozoa</taxon>
        <taxon>Asteroidea</taxon>
        <taxon>Valvatacea</taxon>
        <taxon>Valvatida</taxon>
        <taxon>Acanthasteridae</taxon>
        <taxon>Acanthaster</taxon>
    </lineage>
</organism>
<evidence type="ECO:0000256" key="3">
    <source>
        <dbReference type="ARBA" id="ARBA00022837"/>
    </source>
</evidence>
<dbReference type="OMA" id="IYATHEK"/>
<dbReference type="InterPro" id="IPR051581">
    <property type="entry name" value="Ca-bind"/>
</dbReference>
<dbReference type="OrthoDB" id="444540at2759"/>
<dbReference type="Gene3D" id="1.10.238.10">
    <property type="entry name" value="EF-hand"/>
    <property type="match status" value="2"/>
</dbReference>
<proteinExistence type="predicted"/>
<dbReference type="SUPFAM" id="SSF47473">
    <property type="entry name" value="EF-hand"/>
    <property type="match status" value="1"/>
</dbReference>
<evidence type="ECO:0000259" key="4">
    <source>
        <dbReference type="PROSITE" id="PS50222"/>
    </source>
</evidence>